<keyword evidence="3" id="KW-0732">Signal</keyword>
<evidence type="ECO:0000256" key="3">
    <source>
        <dbReference type="ARBA" id="ARBA00022729"/>
    </source>
</evidence>
<sequence length="569" mass="63394">MKLLQELAVSLLSICLFFTIVNARKFLDPVVKFSEKPSLAATNPWYVKWFDVKLDHFTYSDTTTFPMKWLWNNTFYKSGGPIFFYTGNEGDIEGFTTATGMMWDLAPRYNAAIIFAEHRFYGESQPFGNQSYASIKNMGYLTSEQALADYAALIYELKTPNNSLGIYYPEETPIIAFGGSYGGMLSAWFRMKYPHLITGAWAASAPLLYFKGGGIDQGAFDSITTRTYMDAGCNRFIVANSWNAILNLSSTEDGRNFLNTQFKIDKMSWIKTRNDGWNLNYYFREAIEYMAMVDYPYSTGFLEPLPGWPVRAACGFMNDNRTSFTDKELATMMYNAANIYYNSSGNLQYNCIDPTVCGDPGTANLGGAALGWPWQECSEIVIDMCARGGKSDFFWDECNGNSTALLIATCVSQFQNFNWSPAVWNMDAVPILYGLSVAHASNIILTQGHLDPWSGGGFKASSDGVEQDRGIYIMEIPGAAHHLDLRTPNTCDPNSVNNARFQIVGILDCWINGCTSLPRLTTLPAFADSNSVNCTDVNHGYPWGQAVSSSLTATTGFAMLVLLLRSFFF</sequence>
<keyword evidence="4" id="KW-0378">Hydrolase</keyword>
<evidence type="ECO:0000256" key="5">
    <source>
        <dbReference type="ARBA" id="ARBA00022825"/>
    </source>
</evidence>
<evidence type="ECO:0000256" key="6">
    <source>
        <dbReference type="ARBA" id="ARBA00023180"/>
    </source>
</evidence>
<dbReference type="MEROPS" id="S28.A17"/>
<dbReference type="InterPro" id="IPR008758">
    <property type="entry name" value="Peptidase_S28"/>
</dbReference>
<dbReference type="AlphaFoldDB" id="W6NDI2"/>
<keyword evidence="6" id="KW-0325">Glycoprotein</keyword>
<comment type="caution">
    <text evidence="7">The sequence shown here is derived from an EMBL/GenBank/DDBJ whole genome shotgun (WGS) entry which is preliminary data.</text>
</comment>
<dbReference type="GO" id="GO:0008239">
    <property type="term" value="F:dipeptidyl-peptidase activity"/>
    <property type="evidence" value="ECO:0007669"/>
    <property type="project" value="TreeGrafter"/>
</dbReference>
<comment type="similarity">
    <text evidence="1">Belongs to the peptidase S28 family.</text>
</comment>
<accession>W6NDI2</accession>
<proteinExistence type="inferred from homology"/>
<evidence type="ECO:0000256" key="2">
    <source>
        <dbReference type="ARBA" id="ARBA00022670"/>
    </source>
</evidence>
<evidence type="ECO:0000256" key="1">
    <source>
        <dbReference type="ARBA" id="ARBA00011079"/>
    </source>
</evidence>
<keyword evidence="2" id="KW-0645">Protease</keyword>
<dbReference type="Pfam" id="PF05577">
    <property type="entry name" value="Peptidase_S28"/>
    <property type="match status" value="1"/>
</dbReference>
<dbReference type="InterPro" id="IPR029058">
    <property type="entry name" value="AB_hydrolase_fold"/>
</dbReference>
<reference evidence="7" key="2">
    <citation type="submission" date="2013-05" db="EMBL/GenBank/DDBJ databases">
        <title>The genome and transcriptome of Haemonchus contortus: a key model parasite for drug and vaccine discovery.</title>
        <authorList>
            <person name="Laing R."/>
            <person name="Kikuchi T."/>
            <person name="Martinelli A."/>
            <person name="Tsai I.J."/>
            <person name="Beech R.N."/>
            <person name="Redman E."/>
            <person name="Holroyd N."/>
            <person name="Bartley D.J."/>
            <person name="Beasley H."/>
            <person name="Britton C."/>
            <person name="Curran D."/>
            <person name="Devaney E."/>
            <person name="Gilabert A."/>
            <person name="Jackson F."/>
            <person name="Hunt M."/>
            <person name="Johnston S."/>
            <person name="Kryukov I."/>
            <person name="Li K."/>
            <person name="Morrison A.A."/>
            <person name="Reid A.J."/>
            <person name="Sargison N."/>
            <person name="Saunders G."/>
            <person name="Wasmuth J.D."/>
            <person name="Wolstenholme A."/>
            <person name="Berriman M."/>
            <person name="Gilleard J.S."/>
            <person name="Cotton J.A."/>
        </authorList>
    </citation>
    <scope>NUCLEOTIDE SEQUENCE [LARGE SCALE GENOMIC DNA]</scope>
    <source>
        <strain evidence="7">ISE/inbred ISE</strain>
    </source>
</reference>
<dbReference type="GO" id="GO:0006508">
    <property type="term" value="P:proteolysis"/>
    <property type="evidence" value="ECO:0007669"/>
    <property type="project" value="UniProtKB-KW"/>
</dbReference>
<dbReference type="EMBL" id="CAVP010058828">
    <property type="protein sequence ID" value="CDL95226.1"/>
    <property type="molecule type" value="Genomic_DNA"/>
</dbReference>
<name>W6NDI2_HAECO</name>
<dbReference type="GO" id="GO:0070008">
    <property type="term" value="F:serine-type exopeptidase activity"/>
    <property type="evidence" value="ECO:0007669"/>
    <property type="project" value="InterPro"/>
</dbReference>
<dbReference type="Gene3D" id="3.40.50.1820">
    <property type="entry name" value="alpha/beta hydrolase"/>
    <property type="match status" value="1"/>
</dbReference>
<dbReference type="Gene3D" id="1.20.120.980">
    <property type="entry name" value="Serine carboxypeptidase S28, SKS domain"/>
    <property type="match status" value="1"/>
</dbReference>
<protein>
    <submittedName>
        <fullName evidence="7">Peptidase S28 domain containing protein</fullName>
    </submittedName>
</protein>
<evidence type="ECO:0000313" key="7">
    <source>
        <dbReference type="EMBL" id="CDL95226.1"/>
    </source>
</evidence>
<organism evidence="7">
    <name type="scientific">Haemonchus contortus</name>
    <name type="common">Barber pole worm</name>
    <dbReference type="NCBI Taxonomy" id="6289"/>
    <lineage>
        <taxon>Eukaryota</taxon>
        <taxon>Metazoa</taxon>
        <taxon>Ecdysozoa</taxon>
        <taxon>Nematoda</taxon>
        <taxon>Chromadorea</taxon>
        <taxon>Rhabditida</taxon>
        <taxon>Rhabditina</taxon>
        <taxon>Rhabditomorpha</taxon>
        <taxon>Strongyloidea</taxon>
        <taxon>Trichostrongylidae</taxon>
        <taxon>Haemonchus</taxon>
    </lineage>
</organism>
<dbReference type="InterPro" id="IPR042269">
    <property type="entry name" value="Ser_carbopepase_S28_SKS"/>
</dbReference>
<evidence type="ECO:0000256" key="4">
    <source>
        <dbReference type="ARBA" id="ARBA00022801"/>
    </source>
</evidence>
<dbReference type="FunFam" id="1.20.120.980:FF:000007">
    <property type="entry name" value="Predicted protein"/>
    <property type="match status" value="1"/>
</dbReference>
<dbReference type="PANTHER" id="PTHR11010:SF104">
    <property type="entry name" value="SERINE PROTEASE PCP-1-RELATED"/>
    <property type="match status" value="1"/>
</dbReference>
<keyword evidence="5" id="KW-0720">Serine protease</keyword>
<gene>
    <name evidence="7" type="ORF">HCOI_00636600</name>
</gene>
<reference evidence="7" key="1">
    <citation type="submission" date="2013-03" db="EMBL/GenBank/DDBJ databases">
        <authorList>
            <person name="Aslett M."/>
        </authorList>
    </citation>
    <scope>NUCLEOTIDE SEQUENCE [LARGE SCALE GENOMIC DNA]</scope>
    <source>
        <strain evidence="7">ISE/inbred ISE</strain>
    </source>
</reference>
<dbReference type="PANTHER" id="PTHR11010">
    <property type="entry name" value="PROTEASE S28 PRO-X CARBOXYPEPTIDASE-RELATED"/>
    <property type="match status" value="1"/>
</dbReference>
<dbReference type="SUPFAM" id="SSF53474">
    <property type="entry name" value="alpha/beta-Hydrolases"/>
    <property type="match status" value="1"/>
</dbReference>